<keyword evidence="3 5" id="KW-0479">Metal-binding</keyword>
<keyword evidence="4 5" id="KW-0378">Hydrolase</keyword>
<evidence type="ECO:0000256" key="2">
    <source>
        <dbReference type="ARBA" id="ARBA00022722"/>
    </source>
</evidence>
<feature type="binding site" evidence="5">
    <location>
        <position position="105"/>
    </location>
    <ligand>
        <name>Mg(2+)</name>
        <dbReference type="ChEBI" id="CHEBI:18420"/>
    </ligand>
</feature>
<dbReference type="RefSeq" id="WP_105732703.1">
    <property type="nucleotide sequence ID" value="NZ_PVBT01000001.1"/>
</dbReference>
<dbReference type="PANTHER" id="PTHR35901">
    <property type="entry name" value="RIBONUCLEASE VAPC3"/>
    <property type="match status" value="1"/>
</dbReference>
<dbReference type="Pfam" id="PF01850">
    <property type="entry name" value="PIN"/>
    <property type="match status" value="1"/>
</dbReference>
<comment type="cofactor">
    <cofactor evidence="5">
        <name>Mg(2+)</name>
        <dbReference type="ChEBI" id="CHEBI:18420"/>
    </cofactor>
</comment>
<reference evidence="7 8" key="1">
    <citation type="submission" date="2018-02" db="EMBL/GenBank/DDBJ databases">
        <title>The draft genome of Phyllobacterium myrsinacearum DSM5892.</title>
        <authorList>
            <person name="Li L."/>
            <person name="Liu L."/>
            <person name="Zhang X."/>
            <person name="Wang T."/>
        </authorList>
    </citation>
    <scope>NUCLEOTIDE SEQUENCE [LARGE SCALE GENOMIC DNA]</scope>
    <source>
        <strain evidence="7 8">DSM 5892</strain>
    </source>
</reference>
<dbReference type="CDD" id="cd09874">
    <property type="entry name" value="PIN_MT3492-like"/>
    <property type="match status" value="1"/>
</dbReference>
<protein>
    <recommendedName>
        <fullName evidence="5">Ribonuclease VapC</fullName>
        <shortName evidence="5">RNase VapC</shortName>
        <ecNumber evidence="5">3.1.-.-</ecNumber>
    </recommendedName>
    <alternativeName>
        <fullName evidence="5">Toxin VapC</fullName>
    </alternativeName>
</protein>
<gene>
    <name evidence="5" type="primary">vapC</name>
    <name evidence="7" type="ORF">C5750_05020</name>
</gene>
<keyword evidence="5" id="KW-0800">Toxin</keyword>
<dbReference type="GO" id="GO:0090729">
    <property type="term" value="F:toxin activity"/>
    <property type="evidence" value="ECO:0007669"/>
    <property type="project" value="UniProtKB-KW"/>
</dbReference>
<sequence length="140" mass="15265">MLYLDTSVLVAALTLESQTARVLDWLASQQAEKLAVSDWTITEFSSALSLKVRTGQLQAPQRNRSLAAFHRLVSESLETLPVTGLMFRSAAQMADRHVSGIRAGDALHLAVAIHHGATIYTLDRKFAEAGETMGAMTRLL</sequence>
<dbReference type="OrthoDB" id="7204339at2"/>
<dbReference type="Proteomes" id="UP000238563">
    <property type="component" value="Unassembled WGS sequence"/>
</dbReference>
<comment type="similarity">
    <text evidence="5">Belongs to the PINc/VapC protein family.</text>
</comment>
<dbReference type="GO" id="GO:0000287">
    <property type="term" value="F:magnesium ion binding"/>
    <property type="evidence" value="ECO:0007669"/>
    <property type="project" value="UniProtKB-UniRule"/>
</dbReference>
<dbReference type="PANTHER" id="PTHR35901:SF1">
    <property type="entry name" value="EXONUCLEASE VAPC9"/>
    <property type="match status" value="1"/>
</dbReference>
<dbReference type="GO" id="GO:0004540">
    <property type="term" value="F:RNA nuclease activity"/>
    <property type="evidence" value="ECO:0007669"/>
    <property type="project" value="InterPro"/>
</dbReference>
<dbReference type="AlphaFoldDB" id="A0A2S9JYR7"/>
<feature type="binding site" evidence="5">
    <location>
        <position position="5"/>
    </location>
    <ligand>
        <name>Mg(2+)</name>
        <dbReference type="ChEBI" id="CHEBI:18420"/>
    </ligand>
</feature>
<evidence type="ECO:0000313" key="7">
    <source>
        <dbReference type="EMBL" id="PRD58476.1"/>
    </source>
</evidence>
<keyword evidence="8" id="KW-1185">Reference proteome</keyword>
<feature type="domain" description="PIN" evidence="6">
    <location>
        <begin position="3"/>
        <end position="130"/>
    </location>
</feature>
<dbReference type="SUPFAM" id="SSF88723">
    <property type="entry name" value="PIN domain-like"/>
    <property type="match status" value="1"/>
</dbReference>
<dbReference type="EC" id="3.1.-.-" evidence="5"/>
<keyword evidence="5" id="KW-0460">Magnesium</keyword>
<comment type="caution">
    <text evidence="7">The sequence shown here is derived from an EMBL/GenBank/DDBJ whole genome shotgun (WGS) entry which is preliminary data.</text>
</comment>
<organism evidence="7 8">
    <name type="scientific">Phyllobacterium myrsinacearum</name>
    <dbReference type="NCBI Taxonomy" id="28101"/>
    <lineage>
        <taxon>Bacteria</taxon>
        <taxon>Pseudomonadati</taxon>
        <taxon>Pseudomonadota</taxon>
        <taxon>Alphaproteobacteria</taxon>
        <taxon>Hyphomicrobiales</taxon>
        <taxon>Phyllobacteriaceae</taxon>
        <taxon>Phyllobacterium</taxon>
    </lineage>
</organism>
<dbReference type="GO" id="GO:0016787">
    <property type="term" value="F:hydrolase activity"/>
    <property type="evidence" value="ECO:0007669"/>
    <property type="project" value="UniProtKB-KW"/>
</dbReference>
<dbReference type="InterPro" id="IPR051619">
    <property type="entry name" value="TypeII_TA_RNase_PINc/VapC"/>
</dbReference>
<evidence type="ECO:0000256" key="1">
    <source>
        <dbReference type="ARBA" id="ARBA00022649"/>
    </source>
</evidence>
<evidence type="ECO:0000259" key="6">
    <source>
        <dbReference type="Pfam" id="PF01850"/>
    </source>
</evidence>
<keyword evidence="1 5" id="KW-1277">Toxin-antitoxin system</keyword>
<evidence type="ECO:0000256" key="5">
    <source>
        <dbReference type="HAMAP-Rule" id="MF_00265"/>
    </source>
</evidence>
<evidence type="ECO:0000256" key="3">
    <source>
        <dbReference type="ARBA" id="ARBA00022723"/>
    </source>
</evidence>
<proteinExistence type="inferred from homology"/>
<name>A0A2S9JYR7_9HYPH</name>
<dbReference type="InterPro" id="IPR002716">
    <property type="entry name" value="PIN_dom"/>
</dbReference>
<evidence type="ECO:0000256" key="4">
    <source>
        <dbReference type="ARBA" id="ARBA00022801"/>
    </source>
</evidence>
<keyword evidence="2 5" id="KW-0540">Nuclease</keyword>
<dbReference type="HAMAP" id="MF_00265">
    <property type="entry name" value="VapC_Nob1"/>
    <property type="match status" value="1"/>
</dbReference>
<dbReference type="InterPro" id="IPR029060">
    <property type="entry name" value="PIN-like_dom_sf"/>
</dbReference>
<accession>A0A2S9JYR7</accession>
<dbReference type="Gene3D" id="3.40.50.1010">
    <property type="entry name" value="5'-nuclease"/>
    <property type="match status" value="1"/>
</dbReference>
<evidence type="ECO:0000313" key="8">
    <source>
        <dbReference type="Proteomes" id="UP000238563"/>
    </source>
</evidence>
<comment type="function">
    <text evidence="5">Toxic component of a toxin-antitoxin (TA) system. An RNase.</text>
</comment>
<dbReference type="EMBL" id="PVBT01000001">
    <property type="protein sequence ID" value="PRD58476.1"/>
    <property type="molecule type" value="Genomic_DNA"/>
</dbReference>
<dbReference type="InterPro" id="IPR022907">
    <property type="entry name" value="VapC_family"/>
</dbReference>